<evidence type="ECO:0000259" key="5">
    <source>
        <dbReference type="Pfam" id="PF00891"/>
    </source>
</evidence>
<evidence type="ECO:0000313" key="8">
    <source>
        <dbReference type="Proteomes" id="UP001165074"/>
    </source>
</evidence>
<dbReference type="AlphaFoldDB" id="A0A9W6S907"/>
<dbReference type="CDD" id="cd02440">
    <property type="entry name" value="AdoMet_MTases"/>
    <property type="match status" value="1"/>
</dbReference>
<dbReference type="PANTHER" id="PTHR43712">
    <property type="entry name" value="PUTATIVE (AFU_ORTHOLOGUE AFUA_4G14580)-RELATED"/>
    <property type="match status" value="1"/>
</dbReference>
<evidence type="ECO:0000313" key="7">
    <source>
        <dbReference type="EMBL" id="GLY89584.1"/>
    </source>
</evidence>
<keyword evidence="2" id="KW-0808">Transferase</keyword>
<comment type="caution">
    <text evidence="7">The sequence shown here is derived from an EMBL/GenBank/DDBJ whole genome shotgun (WGS) entry which is preliminary data.</text>
</comment>
<dbReference type="InterPro" id="IPR029063">
    <property type="entry name" value="SAM-dependent_MTases_sf"/>
</dbReference>
<dbReference type="GO" id="GO:0008171">
    <property type="term" value="F:O-methyltransferase activity"/>
    <property type="evidence" value="ECO:0007669"/>
    <property type="project" value="InterPro"/>
</dbReference>
<evidence type="ECO:0000256" key="2">
    <source>
        <dbReference type="ARBA" id="ARBA00022679"/>
    </source>
</evidence>
<dbReference type="SUPFAM" id="SSF53335">
    <property type="entry name" value="S-adenosyl-L-methionine-dependent methyltransferases"/>
    <property type="match status" value="1"/>
</dbReference>
<dbReference type="PANTHER" id="PTHR43712:SF2">
    <property type="entry name" value="O-METHYLTRANSFERASE CICE"/>
    <property type="match status" value="1"/>
</dbReference>
<dbReference type="GO" id="GO:0046983">
    <property type="term" value="F:protein dimerization activity"/>
    <property type="evidence" value="ECO:0007669"/>
    <property type="project" value="InterPro"/>
</dbReference>
<dbReference type="Pfam" id="PF08100">
    <property type="entry name" value="Dimerisation"/>
    <property type="match status" value="1"/>
</dbReference>
<dbReference type="Gene3D" id="3.40.50.150">
    <property type="entry name" value="Vaccinia Virus protein VP39"/>
    <property type="match status" value="1"/>
</dbReference>
<name>A0A9W6S907_9ACTN</name>
<evidence type="ECO:0000256" key="4">
    <source>
        <dbReference type="PIRSR" id="PIRSR005739-1"/>
    </source>
</evidence>
<keyword evidence="8" id="KW-1185">Reference proteome</keyword>
<dbReference type="InterPro" id="IPR001077">
    <property type="entry name" value="COMT_C"/>
</dbReference>
<feature type="active site" description="Proton acceptor" evidence="4">
    <location>
        <position position="250"/>
    </location>
</feature>
<dbReference type="Gene3D" id="1.10.287.1350">
    <property type="match status" value="1"/>
</dbReference>
<sequence length="344" mass="36495">MRPMTSNESIPSAWQLLAPVMDLVTPMAVRVAATLRLPDLLADGPRNAEELAERSGTDADALRRLLRHLIGQGVFAEPSPGRFALNETAGLLRSDHPSRMRMWLDLDGFGGRMDLAFTGLMHTVRTGRPAWETVFGTPFWDHLAADPALVASFDATMAGSLRTTAVTGYDWSGVRHVVDVGGGTGALLAEVLRAAPGVRGTLVDLPGTVARGRHLLAKRGLDGRCEFVGQSFFDPLPPGADVYLLSGVLHDWADEPATAILRRCAEAAGETGRVVIVEWYGTSGDGPAVSAEMDLRMLVLCGGRERGPGDYRSLAASAGLEVADVLTVSSGHVLIDCRFAAGGS</sequence>
<dbReference type="InterPro" id="IPR036388">
    <property type="entry name" value="WH-like_DNA-bd_sf"/>
</dbReference>
<reference evidence="7" key="1">
    <citation type="submission" date="2023-03" db="EMBL/GenBank/DDBJ databases">
        <title>Actinoallomurus iriomotensis NBRC 103684.</title>
        <authorList>
            <person name="Ichikawa N."/>
            <person name="Sato H."/>
            <person name="Tonouchi N."/>
        </authorList>
    </citation>
    <scope>NUCLEOTIDE SEQUENCE</scope>
    <source>
        <strain evidence="7">NBRC 103684</strain>
    </source>
</reference>
<evidence type="ECO:0000259" key="6">
    <source>
        <dbReference type="Pfam" id="PF08100"/>
    </source>
</evidence>
<organism evidence="7 8">
    <name type="scientific">Actinoallomurus iriomotensis</name>
    <dbReference type="NCBI Taxonomy" id="478107"/>
    <lineage>
        <taxon>Bacteria</taxon>
        <taxon>Bacillati</taxon>
        <taxon>Actinomycetota</taxon>
        <taxon>Actinomycetes</taxon>
        <taxon>Streptosporangiales</taxon>
        <taxon>Thermomonosporaceae</taxon>
        <taxon>Actinoallomurus</taxon>
    </lineage>
</organism>
<dbReference type="InterPro" id="IPR036390">
    <property type="entry name" value="WH_DNA-bd_sf"/>
</dbReference>
<keyword evidence="1 7" id="KW-0489">Methyltransferase</keyword>
<feature type="domain" description="O-methyltransferase dimerisation" evidence="6">
    <location>
        <begin position="24"/>
        <end position="92"/>
    </location>
</feature>
<keyword evidence="3" id="KW-0949">S-adenosyl-L-methionine</keyword>
<dbReference type="PIRSF" id="PIRSF005739">
    <property type="entry name" value="O-mtase"/>
    <property type="match status" value="1"/>
</dbReference>
<dbReference type="InterPro" id="IPR016461">
    <property type="entry name" value="COMT-like"/>
</dbReference>
<dbReference type="EMBL" id="BSTK01000013">
    <property type="protein sequence ID" value="GLY89584.1"/>
    <property type="molecule type" value="Genomic_DNA"/>
</dbReference>
<dbReference type="GO" id="GO:0032259">
    <property type="term" value="P:methylation"/>
    <property type="evidence" value="ECO:0007669"/>
    <property type="project" value="UniProtKB-KW"/>
</dbReference>
<evidence type="ECO:0000256" key="1">
    <source>
        <dbReference type="ARBA" id="ARBA00022603"/>
    </source>
</evidence>
<accession>A0A9W6S907</accession>
<dbReference type="InterPro" id="IPR012967">
    <property type="entry name" value="COMT_dimerisation"/>
</dbReference>
<evidence type="ECO:0000256" key="3">
    <source>
        <dbReference type="ARBA" id="ARBA00022691"/>
    </source>
</evidence>
<dbReference type="Proteomes" id="UP001165074">
    <property type="component" value="Unassembled WGS sequence"/>
</dbReference>
<proteinExistence type="predicted"/>
<dbReference type="Gene3D" id="1.10.10.10">
    <property type="entry name" value="Winged helix-like DNA-binding domain superfamily/Winged helix DNA-binding domain"/>
    <property type="match status" value="1"/>
</dbReference>
<dbReference type="SUPFAM" id="SSF46785">
    <property type="entry name" value="Winged helix' DNA-binding domain"/>
    <property type="match status" value="1"/>
</dbReference>
<dbReference type="Pfam" id="PF00891">
    <property type="entry name" value="Methyltransf_2"/>
    <property type="match status" value="1"/>
</dbReference>
<dbReference type="PROSITE" id="PS51683">
    <property type="entry name" value="SAM_OMT_II"/>
    <property type="match status" value="1"/>
</dbReference>
<protein>
    <submittedName>
        <fullName evidence="7">Methyltransferase</fullName>
    </submittedName>
</protein>
<gene>
    <name evidence="7" type="ORF">Airi02_075130</name>
</gene>
<feature type="domain" description="O-methyltransferase C-terminal" evidence="5">
    <location>
        <begin position="118"/>
        <end position="320"/>
    </location>
</feature>